<dbReference type="InterPro" id="IPR050909">
    <property type="entry name" value="Bact_Autotransporter_VF"/>
</dbReference>
<keyword evidence="7" id="KW-1185">Reference proteome</keyword>
<dbReference type="SMART" id="SM00912">
    <property type="entry name" value="Haemagg_act"/>
    <property type="match status" value="1"/>
</dbReference>
<dbReference type="PANTHER" id="PTHR12338">
    <property type="entry name" value="AUTOTRANSPORTER"/>
    <property type="match status" value="1"/>
</dbReference>
<evidence type="ECO:0000256" key="4">
    <source>
        <dbReference type="SAM" id="MobiDB-lite"/>
    </source>
</evidence>
<evidence type="ECO:0000313" key="6">
    <source>
        <dbReference type="EMBL" id="QNN46499.1"/>
    </source>
</evidence>
<dbReference type="Pfam" id="PF05860">
    <property type="entry name" value="TPS"/>
    <property type="match status" value="1"/>
</dbReference>
<keyword evidence="3" id="KW-0732">Signal</keyword>
<evidence type="ECO:0000256" key="2">
    <source>
        <dbReference type="ARBA" id="ARBA00022525"/>
    </source>
</evidence>
<feature type="region of interest" description="Disordered" evidence="4">
    <location>
        <begin position="1689"/>
        <end position="1717"/>
    </location>
</feature>
<sequence>MNRAFRIVFNRALGVWQVVSEITRSQGKGLGARGGLRLFVLLPLAAWASLGWAANAPPVEAMRADGGGAGNAGGGSPAASVFANQLPTGGTVSAGSGSIAQSGAAMTITQTTQNLAINWQSFDIGQSASVTFLQPNATAIALNRVLSGDTTHILGQLKGNGQVWVLNPNGVLFGGSAQVNVGGLVASTLGLSDADFMAGKRSFAGSGGSVVNQGSLTGGYVALLGENVRNEGTITARLGTAALAAGNRVTLDFNGDQLLNVQVDEGALHALADNRGLIQADGGSVLMTARARDALLDTAVNNTGIIRARTVEHRNGRILLLGDMAGGTVNVAGTLDASAPDGGNGGFIETSAAHVKVADSAVITTKAASGQNGKWLIDPTDFTVAKSGGDMTGAALTNALANGDVEIQSTAGGSGVSGDVNIKDTVSWSQNTLTLNAQRDINVFSTMNASGTAGLFFRYGQADAGGSYNIYAPVNLASTGSFRTQSGSAGGITNWTIITSLGSETDVTGNTGTTLQGIWGNLGGNFVLGADINASATAGWNGGLGFTPIGGNDPGASSNPGFTGNFDGLGHVIDGLTINTPNNNIGLFGSAFYASIANIGLTHASITGQFSVGGLAGRSGNLHIHNSYVSGAITGATAVGGLVGNDIYPRGTNVLEHVWTAGSVTATAASTGTGSLVGIAGGLVGDNAAAIRNSYSTADVRGGNQVGGLAGRIFSDIDKSYFAGTVGSNGVAGGDGTVKAPYALGALVGQMTGSGTVSNSFWNTDTAGAVGVGRIEYTGVFNGVGLTTAQMRNAANWAGFDFVTTPGQGGWVLLDGVLPMLSSEWSPVIRNAHQLQLMALDLSANYTLANDIDASATNGAAGDVWYGGSFSPIGTAAAKFTGSFDGQDHVIDGLTIHRNAQDYVGLFGYASGGTLQDVTLSGVSIQGGNAYVGALAGFVASGGTVSNTHASGSVSGNLTRVGGLIGRNEGSIGDSSADVTVSGQDRVGGLVGSSSGAISNSTAAGSVTNTGSYTGGLVGYTEAGGTVSDSTATGAVSGTQRVGGLVGEAHAAITGSTASAQVTGSSDYIGGLVGATDSAITDSHASGVVQGRSYVGGLAGWSSAAITGSTAAGTVTANVSYAGGLVGLASGSASRVTDSVASGAVQGAFYVGGLAGGSEGAVGNSQASGTVTASGANSGAGGLVGYNKGAVTDSHASGDVNSVSGDTGGLIGLSTSGAISNSYATGAVNSNGTGVGGLVGTLGGGSTLTNSYATGSIHGASRVGGLVGQLQAAISNSYATGTVSSTSGQAGGLVGYNLSAGGSISNSYSSGTVSGSTNSIGGLVGYNLGSVTGSYWNTTTSGLFTSAGGTGLTTAQMMDATSFTGWSLSGNGGENTVWRIYEGQTTPLLRSFLKQITIGATPDFDGTGSYLANIASASFNLPTGGHVYGTATVNNGDTLTLNSTAAGEYTATSNATLTGSLYSDQQGYDITYGSSGSRIITTPGSAAGDIWLPGSITWGSGTLAIDTSGALTTGGSGVNTTAINGDAFRLVNGAWRQNAATLAGFSVNDFQFVGGIFLRALGGDGSDDDNAYQIADVYGLQGMASTTLLDKHFTLANDMDASGTAGWNGGAGFVSVGTAASKFTGSFDGQGHVIDGLTIDRGAQDNVGLFGYAGDGAFFANVGLSNANITGRAFVGTLLGKAAIPMLSPSTTPGRPAPSLPPAPARPKAPSAAWWAA</sequence>
<evidence type="ECO:0000313" key="7">
    <source>
        <dbReference type="Proteomes" id="UP000515977"/>
    </source>
</evidence>
<dbReference type="Proteomes" id="UP000515977">
    <property type="component" value="Chromosome"/>
</dbReference>
<dbReference type="InterPro" id="IPR011493">
    <property type="entry name" value="GLUG"/>
</dbReference>
<keyword evidence="2" id="KW-0964">Secreted</keyword>
<feature type="domain" description="Filamentous haemagglutinin FhaB/tRNA nuclease CdiA-like TPS" evidence="5">
    <location>
        <begin position="83"/>
        <end position="195"/>
    </location>
</feature>
<dbReference type="GO" id="GO:0005576">
    <property type="term" value="C:extracellular region"/>
    <property type="evidence" value="ECO:0007669"/>
    <property type="project" value="UniProtKB-SubCell"/>
</dbReference>
<dbReference type="NCBIfam" id="TIGR01901">
    <property type="entry name" value="adhes_NPXG"/>
    <property type="match status" value="1"/>
</dbReference>
<feature type="compositionally biased region" description="Low complexity" evidence="4">
    <location>
        <begin position="1708"/>
        <end position="1717"/>
    </location>
</feature>
<gene>
    <name evidence="6" type="ORF">H9L17_15275</name>
</gene>
<dbReference type="Gene3D" id="2.160.20.10">
    <property type="entry name" value="Single-stranded right-handed beta-helix, Pectin lyase-like"/>
    <property type="match status" value="1"/>
</dbReference>
<dbReference type="InterPro" id="IPR012334">
    <property type="entry name" value="Pectin_lyas_fold"/>
</dbReference>
<evidence type="ECO:0000259" key="5">
    <source>
        <dbReference type="SMART" id="SM00912"/>
    </source>
</evidence>
<dbReference type="Gene3D" id="2.160.20.110">
    <property type="match status" value="5"/>
</dbReference>
<organism evidence="6 7">
    <name type="scientific">Thermomonas brevis</name>
    <dbReference type="NCBI Taxonomy" id="215691"/>
    <lineage>
        <taxon>Bacteria</taxon>
        <taxon>Pseudomonadati</taxon>
        <taxon>Pseudomonadota</taxon>
        <taxon>Gammaproteobacteria</taxon>
        <taxon>Lysobacterales</taxon>
        <taxon>Lysobacteraceae</taxon>
        <taxon>Thermomonas</taxon>
    </lineage>
</organism>
<dbReference type="RefSeq" id="WP_187570264.1">
    <property type="nucleotide sequence ID" value="NZ_CP060711.1"/>
</dbReference>
<comment type="subcellular location">
    <subcellularLocation>
        <location evidence="1">Secreted</location>
    </subcellularLocation>
</comment>
<dbReference type="InterPro" id="IPR008638">
    <property type="entry name" value="FhaB/CdiA-like_TPS"/>
</dbReference>
<proteinExistence type="predicted"/>
<dbReference type="EMBL" id="CP060711">
    <property type="protein sequence ID" value="QNN46499.1"/>
    <property type="molecule type" value="Genomic_DNA"/>
</dbReference>
<evidence type="ECO:0000256" key="3">
    <source>
        <dbReference type="ARBA" id="ARBA00022729"/>
    </source>
</evidence>
<feature type="compositionally biased region" description="Pro residues" evidence="4">
    <location>
        <begin position="1695"/>
        <end position="1707"/>
    </location>
</feature>
<evidence type="ECO:0000256" key="1">
    <source>
        <dbReference type="ARBA" id="ARBA00004613"/>
    </source>
</evidence>
<dbReference type="SUPFAM" id="SSF51126">
    <property type="entry name" value="Pectin lyase-like"/>
    <property type="match status" value="1"/>
</dbReference>
<dbReference type="KEGG" id="tbv:H9L17_15275"/>
<dbReference type="InterPro" id="IPR011050">
    <property type="entry name" value="Pectin_lyase_fold/virulence"/>
</dbReference>
<dbReference type="InterPro" id="IPR024973">
    <property type="entry name" value="ESPR"/>
</dbReference>
<protein>
    <submittedName>
        <fullName evidence="6">Filamentous hemagglutinin N-terminal domain-containing protein</fullName>
    </submittedName>
</protein>
<reference evidence="6 7" key="1">
    <citation type="submission" date="2020-08" db="EMBL/GenBank/DDBJ databases">
        <title>Genome sequence of Thermomonas brevis KACC 16975T.</title>
        <authorList>
            <person name="Hyun D.-W."/>
            <person name="Bae J.-W."/>
        </authorList>
    </citation>
    <scope>NUCLEOTIDE SEQUENCE [LARGE SCALE GENOMIC DNA]</scope>
    <source>
        <strain evidence="6 7">KACC 16975</strain>
    </source>
</reference>
<dbReference type="Pfam" id="PF13018">
    <property type="entry name" value="ESPR"/>
    <property type="match status" value="1"/>
</dbReference>
<accession>A0A7G9QT24</accession>
<name>A0A7G9QT24_9GAMM</name>
<dbReference type="PANTHER" id="PTHR12338:SF8">
    <property type="entry name" value="HEME_HEMOPEXIN-BINDING PROTEIN"/>
    <property type="match status" value="1"/>
</dbReference>
<dbReference type="Pfam" id="PF07581">
    <property type="entry name" value="Glug"/>
    <property type="match status" value="5"/>
</dbReference>